<accession>A0A0A8YJS0</accession>
<name>A0A0A8YJS0_ARUDO</name>
<protein>
    <submittedName>
        <fullName evidence="1">Uncharacterized protein</fullName>
    </submittedName>
</protein>
<dbReference type="EMBL" id="GBRH01271046">
    <property type="protein sequence ID" value="JAD26849.1"/>
    <property type="molecule type" value="Transcribed_RNA"/>
</dbReference>
<reference evidence="1" key="2">
    <citation type="journal article" date="2015" name="Data Brief">
        <title>Shoot transcriptome of the giant reed, Arundo donax.</title>
        <authorList>
            <person name="Barrero R.A."/>
            <person name="Guerrero F.D."/>
            <person name="Moolhuijzen P."/>
            <person name="Goolsby J.A."/>
            <person name="Tidwell J."/>
            <person name="Bellgard S.E."/>
            <person name="Bellgard M.I."/>
        </authorList>
    </citation>
    <scope>NUCLEOTIDE SEQUENCE</scope>
    <source>
        <tissue evidence="1">Shoot tissue taken approximately 20 cm above the soil surface</tissue>
    </source>
</reference>
<reference evidence="1" key="1">
    <citation type="submission" date="2014-09" db="EMBL/GenBank/DDBJ databases">
        <authorList>
            <person name="Magalhaes I.L.F."/>
            <person name="Oliveira U."/>
            <person name="Santos F.R."/>
            <person name="Vidigal T.H.D.A."/>
            <person name="Brescovit A.D."/>
            <person name="Santos A.J."/>
        </authorList>
    </citation>
    <scope>NUCLEOTIDE SEQUENCE</scope>
    <source>
        <tissue evidence="1">Shoot tissue taken approximately 20 cm above the soil surface</tissue>
    </source>
</reference>
<dbReference type="AlphaFoldDB" id="A0A0A8YJS0"/>
<organism evidence="1">
    <name type="scientific">Arundo donax</name>
    <name type="common">Giant reed</name>
    <name type="synonym">Donax arundinaceus</name>
    <dbReference type="NCBI Taxonomy" id="35708"/>
    <lineage>
        <taxon>Eukaryota</taxon>
        <taxon>Viridiplantae</taxon>
        <taxon>Streptophyta</taxon>
        <taxon>Embryophyta</taxon>
        <taxon>Tracheophyta</taxon>
        <taxon>Spermatophyta</taxon>
        <taxon>Magnoliopsida</taxon>
        <taxon>Liliopsida</taxon>
        <taxon>Poales</taxon>
        <taxon>Poaceae</taxon>
        <taxon>PACMAD clade</taxon>
        <taxon>Arundinoideae</taxon>
        <taxon>Arundineae</taxon>
        <taxon>Arundo</taxon>
    </lineage>
</organism>
<sequence length="46" mass="5428">MDDLRVIVHLKEMVTCQPVFTKNNHIVYKSAFSSFQYLSQYYDPGN</sequence>
<evidence type="ECO:0000313" key="1">
    <source>
        <dbReference type="EMBL" id="JAD26849.1"/>
    </source>
</evidence>
<proteinExistence type="predicted"/>